<dbReference type="HOGENOM" id="CLU_1458335_0_0_6"/>
<evidence type="ECO:0000313" key="2">
    <source>
        <dbReference type="EMBL" id="EEY93201.1"/>
    </source>
</evidence>
<dbReference type="AlphaFoldDB" id="D0SME4"/>
<feature type="coiled-coil region" evidence="1">
    <location>
        <begin position="14"/>
        <end position="164"/>
    </location>
</feature>
<reference evidence="3" key="1">
    <citation type="journal article" date="2012" name="PLoS ONE">
        <title>The success of Acinetobacter species; genetic, metabolic and virulence attributes.</title>
        <authorList>
            <person name="Peleg A.Y."/>
            <person name="de Breij A."/>
            <person name="Adams M.D."/>
            <person name="Cerqueira G.M."/>
            <person name="Mocali S."/>
            <person name="Galardini M."/>
            <person name="Nibbering P.H."/>
            <person name="Earl A.M."/>
            <person name="Ward D.V."/>
            <person name="Paterson D.L."/>
            <person name="Seifert H."/>
            <person name="Dijkshoorn L."/>
        </authorList>
    </citation>
    <scope>NUCLEOTIDE SEQUENCE [LARGE SCALE GENOMIC DNA]</scope>
    <source>
        <strain evidence="3">SH205</strain>
    </source>
</reference>
<protein>
    <submittedName>
        <fullName evidence="2">Uncharacterized protein</fullName>
    </submittedName>
</protein>
<organism evidence="2 3">
    <name type="scientific">Acinetobacter junii SH205</name>
    <dbReference type="NCBI Taxonomy" id="575587"/>
    <lineage>
        <taxon>Bacteria</taxon>
        <taxon>Pseudomonadati</taxon>
        <taxon>Pseudomonadota</taxon>
        <taxon>Gammaproteobacteria</taxon>
        <taxon>Moraxellales</taxon>
        <taxon>Moraxellaceae</taxon>
        <taxon>Acinetobacter</taxon>
    </lineage>
</organism>
<name>D0SME4_ACIJU</name>
<keyword evidence="1" id="KW-0175">Coiled coil</keyword>
<dbReference type="Proteomes" id="UP000018442">
    <property type="component" value="Unassembled WGS sequence"/>
</dbReference>
<evidence type="ECO:0000256" key="1">
    <source>
        <dbReference type="SAM" id="Coils"/>
    </source>
</evidence>
<proteinExistence type="predicted"/>
<dbReference type="EMBL" id="GG705011">
    <property type="protein sequence ID" value="EEY93201.1"/>
    <property type="molecule type" value="Genomic_DNA"/>
</dbReference>
<gene>
    <name evidence="2" type="ORF">HMPREF0026_00477</name>
</gene>
<sequence length="193" mass="22443">MIATLCDLVMLEQLQRLQAHIGVLKTRLHHLERENTSLTEAKALAETDHHAQIVQKNSIITQKQEKVDNLTEQLTQLQDQFKQLNQDATTLAERYSRLEKSTTDLKNRFQEILAERNDLRVTKEKLQAQQRHSQQEIQDLQQDRDRLLQKNELAKSKVEAIIQRLAILGTAQDHHAQEIQQLAHPNAELQEEN</sequence>
<accession>D0SME4</accession>
<evidence type="ECO:0000313" key="3">
    <source>
        <dbReference type="Proteomes" id="UP000018442"/>
    </source>
</evidence>